<dbReference type="DNASU" id="3738016"/>
<dbReference type="EMBL" id="CP000149">
    <property type="protein sequence ID" value="ABB33770.1"/>
    <property type="molecule type" value="Genomic_DNA"/>
</dbReference>
<geneLocation type="plasmid" evidence="2">
    <name>pGS-15</name>
</geneLocation>
<name>Q39PQ4_GEOMG</name>
<dbReference type="HOGENOM" id="CLU_051492_0_0_7"/>
<proteinExistence type="predicted"/>
<dbReference type="InterPro" id="IPR006881">
    <property type="entry name" value="RepA_C"/>
</dbReference>
<keyword evidence="1" id="KW-0614">Plasmid</keyword>
<reference evidence="1 2" key="1">
    <citation type="submission" date="2005-10" db="EMBL/GenBank/DDBJ databases">
        <title>Complete sequence of plasmid of Geobacter metallireducens GS-15.</title>
        <authorList>
            <consortium name="US DOE Joint Genome Institute"/>
            <person name="Copeland A."/>
            <person name="Lucas S."/>
            <person name="Lapidus A."/>
            <person name="Barry K."/>
            <person name="Detter J.C."/>
            <person name="Glavina T."/>
            <person name="Hammon N."/>
            <person name="Israni S."/>
            <person name="Pitluck S."/>
            <person name="Di Bartolo G."/>
            <person name="Chain P."/>
            <person name="Schmutz J."/>
            <person name="Larimer F."/>
            <person name="Land M."/>
            <person name="Kyrpides N."/>
            <person name="Ivanova N."/>
            <person name="Richardson P."/>
        </authorList>
    </citation>
    <scope>NUCLEOTIDE SEQUENCE [LARGE SCALE GENOMIC DNA]</scope>
    <source>
        <strain evidence="2">ATCC 53774 / DSM 7210 / GS-15</strain>
        <plasmid evidence="2">pGS-15</plasmid>
    </source>
</reference>
<dbReference type="AlphaFoldDB" id="Q39PQ4"/>
<sequence length="366" mass="41866">MLFTEMEIEIPKAVFEELQLYIEYLQEKTGKTIDPMAAIGNILQTYFENNGLWGVSEEDFKEKAKIAVKKLLTKKAKKDKPLLTKKVEKLLTQAVEIEQVPAKTAGQIAYQAKALVQVTFPHRDPKTPYYRCDSGKYSLIITADPDHGIPYGTYPRLITCWLVTEIVRTNSRRIVLGKCFSDFLRSIGVGLDSRTRKQVEQQIKRLFSADIKLKYNSKESWQFQRCNVATKAAMWWDTKNPDQFTLDESFVVVGEDFYAMALNAPFPIDLRALAALKQSPMALDIYMWLTLRMCHLAAPYPLSWPQLKSQFGPETSDLDNFRTKFKDALKKVRVVYPHAKLSVNAKELTLFPSPTHVQKAVKRVAA</sequence>
<organism evidence="1 2">
    <name type="scientific">Geobacter metallireducens (strain ATCC 53774 / DSM 7210 / GS-15)</name>
    <dbReference type="NCBI Taxonomy" id="269799"/>
    <lineage>
        <taxon>Bacteria</taxon>
        <taxon>Pseudomonadati</taxon>
        <taxon>Thermodesulfobacteriota</taxon>
        <taxon>Desulfuromonadia</taxon>
        <taxon>Geobacterales</taxon>
        <taxon>Geobacteraceae</taxon>
        <taxon>Geobacter</taxon>
    </lineage>
</organism>
<dbReference type="Pfam" id="PF04796">
    <property type="entry name" value="RepA_C"/>
    <property type="match status" value="1"/>
</dbReference>
<evidence type="ECO:0000313" key="1">
    <source>
        <dbReference type="EMBL" id="ABB33770.1"/>
    </source>
</evidence>
<accession>Q39PQ4</accession>
<evidence type="ECO:0000313" key="2">
    <source>
        <dbReference type="Proteomes" id="UP000007073"/>
    </source>
</evidence>
<dbReference type="eggNOG" id="ENOG502ZB3T">
    <property type="taxonomic scope" value="Bacteria"/>
</dbReference>
<dbReference type="KEGG" id="gme:Gmet_A3565"/>
<gene>
    <name evidence="1" type="ordered locus">Gmet_A3565</name>
</gene>
<dbReference type="RefSeq" id="WP_004514711.1">
    <property type="nucleotide sequence ID" value="NC_007515.1"/>
</dbReference>
<dbReference type="Proteomes" id="UP000007073">
    <property type="component" value="Plasmid unnamed"/>
</dbReference>
<reference evidence="1 2" key="2">
    <citation type="journal article" date="2009" name="BMC Microbiol.">
        <title>The genome sequence of Geobacter metallireducens: features of metabolism, physiology and regulation common and dissimilar to Geobacter sulfurreducens.</title>
        <authorList>
            <person name="Aklujkar M."/>
            <person name="Krushkal J."/>
            <person name="DiBartolo G."/>
            <person name="Lapidus A."/>
            <person name="Land M.L."/>
            <person name="Lovley D.R."/>
        </authorList>
    </citation>
    <scope>NUCLEOTIDE SEQUENCE [LARGE SCALE GENOMIC DNA]</scope>
    <source>
        <strain evidence="2">ATCC 53774 / DSM 7210 / GS-15</strain>
        <plasmid evidence="2">pGS-15</plasmid>
    </source>
</reference>
<protein>
    <submittedName>
        <fullName evidence="1">RepA protein</fullName>
    </submittedName>
</protein>
<keyword evidence="2" id="KW-1185">Reference proteome</keyword>